<keyword evidence="2" id="KW-1185">Reference proteome</keyword>
<reference evidence="1 2" key="1">
    <citation type="journal article" date="2021" name="Hortic Res">
        <title>High-quality reference genome and annotation aids understanding of berry development for evergreen blueberry (Vaccinium darrowii).</title>
        <authorList>
            <person name="Yu J."/>
            <person name="Hulse-Kemp A.M."/>
            <person name="Babiker E."/>
            <person name="Staton M."/>
        </authorList>
    </citation>
    <scope>NUCLEOTIDE SEQUENCE [LARGE SCALE GENOMIC DNA]</scope>
    <source>
        <strain evidence="2">cv. NJ 8807/NJ 8810</strain>
        <tissue evidence="1">Young leaf</tissue>
    </source>
</reference>
<dbReference type="EMBL" id="CM037152">
    <property type="protein sequence ID" value="KAH7834696.1"/>
    <property type="molecule type" value="Genomic_DNA"/>
</dbReference>
<organism evidence="1 2">
    <name type="scientific">Vaccinium darrowii</name>
    <dbReference type="NCBI Taxonomy" id="229202"/>
    <lineage>
        <taxon>Eukaryota</taxon>
        <taxon>Viridiplantae</taxon>
        <taxon>Streptophyta</taxon>
        <taxon>Embryophyta</taxon>
        <taxon>Tracheophyta</taxon>
        <taxon>Spermatophyta</taxon>
        <taxon>Magnoliopsida</taxon>
        <taxon>eudicotyledons</taxon>
        <taxon>Gunneridae</taxon>
        <taxon>Pentapetalae</taxon>
        <taxon>asterids</taxon>
        <taxon>Ericales</taxon>
        <taxon>Ericaceae</taxon>
        <taxon>Vaccinioideae</taxon>
        <taxon>Vaccinieae</taxon>
        <taxon>Vaccinium</taxon>
    </lineage>
</organism>
<sequence length="722" mass="82555">MQRSRKALLHRRALNEIFGRNHWFTVSLSLLLVMWGLVFLLNIWISRGDGYEDGSGEFPGRESNWDEDKLGRDKGYCSADGSPFEALHSEEASKNFFTNEDETKSTGRESEVSEGIKSNFVAVEEKGEVDRTNMGIKSGRDGIKTDRLSRPVLLDLDEFKSKAFNSKSRTVNGQTGSVIHRVEPGGEEYNYASSSKGAKVLGFNKEAKGASNILCKDKDKYLRSPCSAEEKFVVIELSEETLVDTIEIGNFEHHSSNLKDFELFGSLVYPTDTWVELGNFTAGNVKHAQRFVLVEPKWARYLKLNLLTHYGSEFYCTLSVVEVYGVDAVEKMIEDLISVQDNVFLSEERSEGQKPISSHPDSNGGDFNTDFGVEVESDPDLEISDGKRGVSTIDVPDPVEERRHQQNGRMPGDTVLKILMQKVRTLDLSLSVLERYLEKLNSRTGSIFKEFDEEIGKKDVLLEKIRLDMRSFLDSKEVLSKEVGDLVSWKSLVSWQLDIIVKDNAVLRLEVEKVRANQIHMENKGIAIFLKLRKPAFLLIAALGLQLFLSRAYVLADLGLRMRWRPPIVLNRPYVLPDHGLRTRWRPPDVLSQPYVLADHGLRMPPVVLSRPYVLADHGLRTRWRPPVVLIRPYILVDHGLRMRWRPPVVLIRPYVLPDHGLRTRWRPPVVLSQPYALPDHGLRMRWKMTCLLLRSDVLPHHSMRRRWKTTSLLLRQHLPIQ</sequence>
<name>A0ACB7X1Z0_9ERIC</name>
<dbReference type="Proteomes" id="UP000828048">
    <property type="component" value="Chromosome 2"/>
</dbReference>
<proteinExistence type="predicted"/>
<gene>
    <name evidence="1" type="ORF">Vadar_018703</name>
</gene>
<accession>A0ACB7X1Z0</accession>
<evidence type="ECO:0000313" key="1">
    <source>
        <dbReference type="EMBL" id="KAH7834696.1"/>
    </source>
</evidence>
<evidence type="ECO:0000313" key="2">
    <source>
        <dbReference type="Proteomes" id="UP000828048"/>
    </source>
</evidence>
<comment type="caution">
    <text evidence="1">The sequence shown here is derived from an EMBL/GenBank/DDBJ whole genome shotgun (WGS) entry which is preliminary data.</text>
</comment>
<protein>
    <submittedName>
        <fullName evidence="1">Uncharacterized protein</fullName>
    </submittedName>
</protein>